<keyword evidence="3" id="KW-1185">Reference proteome</keyword>
<name>A0A3A8HVU8_9BACT</name>
<dbReference type="SMART" id="SM00530">
    <property type="entry name" value="HTH_XRE"/>
    <property type="match status" value="1"/>
</dbReference>
<gene>
    <name evidence="2" type="ORF">D7V88_34760</name>
</gene>
<reference evidence="3" key="1">
    <citation type="submission" date="2018-09" db="EMBL/GenBank/DDBJ databases">
        <authorList>
            <person name="Livingstone P.G."/>
            <person name="Whitworth D.E."/>
        </authorList>
    </citation>
    <scope>NUCLEOTIDE SEQUENCE [LARGE SCALE GENOMIC DNA]</scope>
    <source>
        <strain evidence="3">CA054A</strain>
    </source>
</reference>
<comment type="caution">
    <text evidence="2">The sequence shown here is derived from an EMBL/GenBank/DDBJ whole genome shotgun (WGS) entry which is preliminary data.</text>
</comment>
<dbReference type="InterPro" id="IPR001387">
    <property type="entry name" value="Cro/C1-type_HTH"/>
</dbReference>
<protein>
    <submittedName>
        <fullName evidence="2">XRE family transcriptional regulator</fullName>
    </submittedName>
</protein>
<dbReference type="RefSeq" id="WP_120533568.1">
    <property type="nucleotide sequence ID" value="NZ_RAVZ01000365.1"/>
</dbReference>
<proteinExistence type="predicted"/>
<feature type="domain" description="HTH cro/C1-type" evidence="1">
    <location>
        <begin position="16"/>
        <end position="70"/>
    </location>
</feature>
<dbReference type="Pfam" id="PF13560">
    <property type="entry name" value="HTH_31"/>
    <property type="match status" value="1"/>
</dbReference>
<accession>A0A3A8HVU8</accession>
<evidence type="ECO:0000313" key="3">
    <source>
        <dbReference type="Proteomes" id="UP000268094"/>
    </source>
</evidence>
<organism evidence="2 3">
    <name type="scientific">Corallococcus terminator</name>
    <dbReference type="NCBI Taxonomy" id="2316733"/>
    <lineage>
        <taxon>Bacteria</taxon>
        <taxon>Pseudomonadati</taxon>
        <taxon>Myxococcota</taxon>
        <taxon>Myxococcia</taxon>
        <taxon>Myxococcales</taxon>
        <taxon>Cystobacterineae</taxon>
        <taxon>Myxococcaceae</taxon>
        <taxon>Corallococcus</taxon>
    </lineage>
</organism>
<dbReference type="Proteomes" id="UP000268094">
    <property type="component" value="Unassembled WGS sequence"/>
</dbReference>
<evidence type="ECO:0000313" key="2">
    <source>
        <dbReference type="EMBL" id="RKG74546.1"/>
    </source>
</evidence>
<dbReference type="AlphaFoldDB" id="A0A3A8HVU8"/>
<dbReference type="EMBL" id="RAVZ01000365">
    <property type="protein sequence ID" value="RKG74546.1"/>
    <property type="molecule type" value="Genomic_DNA"/>
</dbReference>
<dbReference type="SUPFAM" id="SSF47413">
    <property type="entry name" value="lambda repressor-like DNA-binding domains"/>
    <property type="match status" value="1"/>
</dbReference>
<dbReference type="CDD" id="cd00093">
    <property type="entry name" value="HTH_XRE"/>
    <property type="match status" value="1"/>
</dbReference>
<sequence>MTQSRRERAEALGAALKTARQQAGLSMEEVAEHLELGVEVLARVERGVMVPTIPTLSRLCAMMKLDPDSLPDLPELSD</sequence>
<dbReference type="InterPro" id="IPR010982">
    <property type="entry name" value="Lambda_DNA-bd_dom_sf"/>
</dbReference>
<dbReference type="PROSITE" id="PS50943">
    <property type="entry name" value="HTH_CROC1"/>
    <property type="match status" value="1"/>
</dbReference>
<dbReference type="OrthoDB" id="5383080at2"/>
<evidence type="ECO:0000259" key="1">
    <source>
        <dbReference type="PROSITE" id="PS50943"/>
    </source>
</evidence>
<dbReference type="GO" id="GO:0003677">
    <property type="term" value="F:DNA binding"/>
    <property type="evidence" value="ECO:0007669"/>
    <property type="project" value="InterPro"/>
</dbReference>
<dbReference type="Gene3D" id="1.10.260.40">
    <property type="entry name" value="lambda repressor-like DNA-binding domains"/>
    <property type="match status" value="1"/>
</dbReference>